<reference evidence="2 3" key="1">
    <citation type="journal article" date="2014" name="Am. J. Bot.">
        <title>Genome assembly and annotation for red clover (Trifolium pratense; Fabaceae).</title>
        <authorList>
            <person name="Istvanek J."/>
            <person name="Jaros M."/>
            <person name="Krenek A."/>
            <person name="Repkova J."/>
        </authorList>
    </citation>
    <scope>NUCLEOTIDE SEQUENCE [LARGE SCALE GENOMIC DNA]</scope>
    <source>
        <strain evidence="3">cv. Tatra</strain>
        <tissue evidence="2">Young leaves</tissue>
    </source>
</reference>
<evidence type="ECO:0000313" key="2">
    <source>
        <dbReference type="EMBL" id="PNX98818.1"/>
    </source>
</evidence>
<dbReference type="EMBL" id="ASHM01017083">
    <property type="protein sequence ID" value="PNX98818.1"/>
    <property type="molecule type" value="Genomic_DNA"/>
</dbReference>
<name>A0A2K3N704_TRIPR</name>
<protein>
    <submittedName>
        <fullName evidence="2">Uncharacterized protein</fullName>
    </submittedName>
</protein>
<evidence type="ECO:0000256" key="1">
    <source>
        <dbReference type="SAM" id="MobiDB-lite"/>
    </source>
</evidence>
<dbReference type="Proteomes" id="UP000236291">
    <property type="component" value="Unassembled WGS sequence"/>
</dbReference>
<dbReference type="AlphaFoldDB" id="A0A2K3N704"/>
<reference evidence="2 3" key="2">
    <citation type="journal article" date="2017" name="Front. Plant Sci.">
        <title>Gene Classification and Mining of Molecular Markers Useful in Red Clover (Trifolium pratense) Breeding.</title>
        <authorList>
            <person name="Istvanek J."/>
            <person name="Dluhosova J."/>
            <person name="Dluhos P."/>
            <person name="Patkova L."/>
            <person name="Nedelnik J."/>
            <person name="Repkova J."/>
        </authorList>
    </citation>
    <scope>NUCLEOTIDE SEQUENCE [LARGE SCALE GENOMIC DNA]</scope>
    <source>
        <strain evidence="3">cv. Tatra</strain>
        <tissue evidence="2">Young leaves</tissue>
    </source>
</reference>
<accession>A0A2K3N704</accession>
<comment type="caution">
    <text evidence="2">The sequence shown here is derived from an EMBL/GenBank/DDBJ whole genome shotgun (WGS) entry which is preliminary data.</text>
</comment>
<feature type="region of interest" description="Disordered" evidence="1">
    <location>
        <begin position="1"/>
        <end position="48"/>
    </location>
</feature>
<organism evidence="2 3">
    <name type="scientific">Trifolium pratense</name>
    <name type="common">Red clover</name>
    <dbReference type="NCBI Taxonomy" id="57577"/>
    <lineage>
        <taxon>Eukaryota</taxon>
        <taxon>Viridiplantae</taxon>
        <taxon>Streptophyta</taxon>
        <taxon>Embryophyta</taxon>
        <taxon>Tracheophyta</taxon>
        <taxon>Spermatophyta</taxon>
        <taxon>Magnoliopsida</taxon>
        <taxon>eudicotyledons</taxon>
        <taxon>Gunneridae</taxon>
        <taxon>Pentapetalae</taxon>
        <taxon>rosids</taxon>
        <taxon>fabids</taxon>
        <taxon>Fabales</taxon>
        <taxon>Fabaceae</taxon>
        <taxon>Papilionoideae</taxon>
        <taxon>50 kb inversion clade</taxon>
        <taxon>NPAAA clade</taxon>
        <taxon>Hologalegina</taxon>
        <taxon>IRL clade</taxon>
        <taxon>Trifolieae</taxon>
        <taxon>Trifolium</taxon>
    </lineage>
</organism>
<feature type="compositionally biased region" description="Polar residues" evidence="1">
    <location>
        <begin position="1"/>
        <end position="17"/>
    </location>
</feature>
<proteinExistence type="predicted"/>
<gene>
    <name evidence="2" type="ORF">L195_g022076</name>
</gene>
<sequence>MRIPSRSPTKPNLGSDTTVEESGGAREKQWVNAPGPQEKETPHPNPKP</sequence>
<evidence type="ECO:0000313" key="3">
    <source>
        <dbReference type="Proteomes" id="UP000236291"/>
    </source>
</evidence>